<evidence type="ECO:0000259" key="1">
    <source>
        <dbReference type="Pfam" id="PF09084"/>
    </source>
</evidence>
<organism evidence="2 3">
    <name type="scientific">Plantactinospora mayteni</name>
    <dbReference type="NCBI Taxonomy" id="566021"/>
    <lineage>
        <taxon>Bacteria</taxon>
        <taxon>Bacillati</taxon>
        <taxon>Actinomycetota</taxon>
        <taxon>Actinomycetes</taxon>
        <taxon>Micromonosporales</taxon>
        <taxon>Micromonosporaceae</taxon>
        <taxon>Plantactinospora</taxon>
    </lineage>
</organism>
<evidence type="ECO:0000313" key="3">
    <source>
        <dbReference type="Proteomes" id="UP000621500"/>
    </source>
</evidence>
<feature type="domain" description="SsuA/THI5-like" evidence="1">
    <location>
        <begin position="67"/>
        <end position="274"/>
    </location>
</feature>
<dbReference type="SUPFAM" id="SSF53850">
    <property type="entry name" value="Periplasmic binding protein-like II"/>
    <property type="match status" value="1"/>
</dbReference>
<proteinExistence type="predicted"/>
<dbReference type="InterPro" id="IPR027939">
    <property type="entry name" value="NMT1/THI5"/>
</dbReference>
<dbReference type="PANTHER" id="PTHR31528">
    <property type="entry name" value="4-AMINO-5-HYDROXYMETHYL-2-METHYLPYRIMIDINE PHOSPHATE SYNTHASE THI11-RELATED"/>
    <property type="match status" value="1"/>
</dbReference>
<sequence length="362" mass="37946">MRVLNQSGVRVARRRGQVFRAGTALGLTALLALTGCGGGDPGGTTKEGLQKITFLTNVPTAGLTWAAELVAQTCGHFAKEGLDVEFQYINGAPAGVQAILAGTGLLVRPGDTDTMQSIETGAPIVNVGAVQKGGSTLRIVSHKDRPLDSAASLDGKTMGVGSTGGSTKVTLDLVLASARLKPEALRRQVVGLTPAVFNLVETKKLDGYVVSLDTAFTLQQQQPDAVVFDPSTVTSAGSNNYVTSTANTQDPAKADQIRRFLRGVQAAMKAIIADKANGYPETKKCITSGKYDVASLKDQKVTQQAMDVYVESWQAGGADKLLQTDPAAWQRTYDELVKSGLIAAGKDPGTWFSNEFAPTGAS</sequence>
<accession>A0ABQ4EHC5</accession>
<reference evidence="2 3" key="1">
    <citation type="submission" date="2021-01" db="EMBL/GenBank/DDBJ databases">
        <title>Whole genome shotgun sequence of Plantactinospora mayteni NBRC 109088.</title>
        <authorList>
            <person name="Komaki H."/>
            <person name="Tamura T."/>
        </authorList>
    </citation>
    <scope>NUCLEOTIDE SEQUENCE [LARGE SCALE GENOMIC DNA]</scope>
    <source>
        <strain evidence="2 3">NBRC 109088</strain>
    </source>
</reference>
<keyword evidence="3" id="KW-1185">Reference proteome</keyword>
<evidence type="ECO:0000313" key="2">
    <source>
        <dbReference type="EMBL" id="GIG94116.1"/>
    </source>
</evidence>
<gene>
    <name evidence="2" type="ORF">Pma05_06890</name>
</gene>
<protein>
    <recommendedName>
        <fullName evidence="1">SsuA/THI5-like domain-containing protein</fullName>
    </recommendedName>
</protein>
<dbReference type="EMBL" id="BONX01000003">
    <property type="protein sequence ID" value="GIG94116.1"/>
    <property type="molecule type" value="Genomic_DNA"/>
</dbReference>
<name>A0ABQ4EHC5_9ACTN</name>
<comment type="caution">
    <text evidence="2">The sequence shown here is derived from an EMBL/GenBank/DDBJ whole genome shotgun (WGS) entry which is preliminary data.</text>
</comment>
<dbReference type="Proteomes" id="UP000621500">
    <property type="component" value="Unassembled WGS sequence"/>
</dbReference>
<dbReference type="InterPro" id="IPR015168">
    <property type="entry name" value="SsuA/THI5"/>
</dbReference>
<dbReference type="Gene3D" id="3.40.190.10">
    <property type="entry name" value="Periplasmic binding protein-like II"/>
    <property type="match status" value="2"/>
</dbReference>
<dbReference type="PANTHER" id="PTHR31528:SF15">
    <property type="entry name" value="RIBOFLAVIN-BINDING PROTEIN RIBY"/>
    <property type="match status" value="1"/>
</dbReference>
<dbReference type="RefSeq" id="WP_203855767.1">
    <property type="nucleotide sequence ID" value="NZ_BAAAZQ010000002.1"/>
</dbReference>
<dbReference type="Pfam" id="PF09084">
    <property type="entry name" value="NMT1"/>
    <property type="match status" value="1"/>
</dbReference>